<evidence type="ECO:0000313" key="1">
    <source>
        <dbReference type="EMBL" id="QHS81344.1"/>
    </source>
</evidence>
<reference evidence="1" key="1">
    <citation type="journal article" date="2020" name="Nature">
        <title>Giant virus diversity and host interactions through global metagenomics.</title>
        <authorList>
            <person name="Schulz F."/>
            <person name="Roux S."/>
            <person name="Paez-Espino D."/>
            <person name="Jungbluth S."/>
            <person name="Walsh D.A."/>
            <person name="Denef V.J."/>
            <person name="McMahon K.D."/>
            <person name="Konstantinidis K.T."/>
            <person name="Eloe-Fadrosh E.A."/>
            <person name="Kyrpides N.C."/>
            <person name="Woyke T."/>
        </authorList>
    </citation>
    <scope>NUCLEOTIDE SEQUENCE</scope>
    <source>
        <strain evidence="1">GVMAG-S-1101161-73</strain>
    </source>
</reference>
<sequence>MDFTRNFGALAAHLQPKPIYQDTSDTSSHYRNDLRIWHPLTEHQFGNGFRVGDRVMMLLSYDNNDTKSKYVNLTVVHIITYETTRSVLGSYNADDAFKGVPFTRVLVLE</sequence>
<name>A0A6C0ANG7_9ZZZZ</name>
<protein>
    <submittedName>
        <fullName evidence="1">Uncharacterized protein</fullName>
    </submittedName>
</protein>
<dbReference type="EMBL" id="MN740734">
    <property type="protein sequence ID" value="QHS81344.1"/>
    <property type="molecule type" value="Genomic_DNA"/>
</dbReference>
<accession>A0A6C0ANG7</accession>
<dbReference type="AlphaFoldDB" id="A0A6C0ANG7"/>
<organism evidence="1">
    <name type="scientific">viral metagenome</name>
    <dbReference type="NCBI Taxonomy" id="1070528"/>
    <lineage>
        <taxon>unclassified sequences</taxon>
        <taxon>metagenomes</taxon>
        <taxon>organismal metagenomes</taxon>
    </lineage>
</organism>
<proteinExistence type="predicted"/>